<evidence type="ECO:0000259" key="5">
    <source>
        <dbReference type="Pfam" id="PF16528"/>
    </source>
</evidence>
<feature type="region of interest" description="Disordered" evidence="4">
    <location>
        <begin position="686"/>
        <end position="729"/>
    </location>
</feature>
<evidence type="ECO:0000256" key="2">
    <source>
        <dbReference type="ARBA" id="ARBA00022448"/>
    </source>
</evidence>
<evidence type="ECO:0000256" key="3">
    <source>
        <dbReference type="ARBA" id="ARBA00022483"/>
    </source>
</evidence>
<feature type="region of interest" description="Disordered" evidence="4">
    <location>
        <begin position="1"/>
        <end position="53"/>
    </location>
</feature>
<dbReference type="OrthoDB" id="642193at2759"/>
<dbReference type="Proteomes" id="UP000187203">
    <property type="component" value="Unassembled WGS sequence"/>
</dbReference>
<sequence length="836" mass="94449">MESSNSASVPRFRFRDHDRQEMEGAAHSDTSSGMSTTVSSDLDPEPELESMTGKGQVLTQKRLVKDLIDGIHLKLLSEETIDSILQESEFAEPTPLSKLEVHIENISETLEILMLENGMDEAIAILEIEDENLQRVQFEDNFPVDVVLSYNQVVSEKKAMLILQLTLSAENPRISAAELQKVLAGICRLGDSHLATQLLLKYYHSRIQTGIHNLQCSCSQSFLDSLYVKELAKFVFSMIFQAARSFFMLYGETSPYASELNQWAREETKVFVGSFYKYVYAHSDISSGLPTAVEAMQYAMSYCSLLKTQRLFLRPYLIKHLRPCMEEVLQIQIDHFKKVISMFTETDTWLLGRYPVSGILSEGNYMIVGQQPEYCLLTNSGRKLVTLLQAIIADATPLLAIHMEGSILKGLMNLFTEYIAILEKTITFEAHVSEKVSRTSVESLQQKICILANLSTLQHIFFNIIRSLFSVTGHISSELRKKKSIDFHQKELDDSILFIQEAAAQLRTHFCQQYINRIMSLETSSKFMQKTCTDNWEDPNTFHEAMPSVAFQVLFLELRKVDKLSEDNVFEEDWLMELLRELIEAIFSWIANNKEMWRSTNENLPVQLSYIISQFVLDMHFLVEIVKLEGYFSDNPLVLLSLLDSAFTSAGLDSERDIDSYGWAKSAATEAILKLLEIEKMQPFSRDDSVDTIDEEPDKDQYERGNDRIEGGSRSTMNKSLQLEDDPSTKDPVEVAIAMETVMKAESSPEGSLSFADVEDFSAAEDAVVLADSFSGLEDVECQSGISKAFDELHLQEKTDFSDISSSDGTANASEVRVDKKDVVHEVDATGSIIND</sequence>
<evidence type="ECO:0000313" key="7">
    <source>
        <dbReference type="Proteomes" id="UP000187203"/>
    </source>
</evidence>
<dbReference type="InterPro" id="IPR032403">
    <property type="entry name" value="Exo84_C"/>
</dbReference>
<dbReference type="EMBL" id="AWUE01023332">
    <property type="protein sequence ID" value="OMO54131.1"/>
    <property type="molecule type" value="Genomic_DNA"/>
</dbReference>
<comment type="similarity">
    <text evidence="1">Belongs to the EXO84 family.</text>
</comment>
<dbReference type="AlphaFoldDB" id="A0A1R3G7V5"/>
<name>A0A1R3G7V5_9ROSI</name>
<keyword evidence="2" id="KW-0813">Transport</keyword>
<dbReference type="Gene3D" id="1.20.58.1220">
    <property type="entry name" value="Exo84p, C-terminal helical domain"/>
    <property type="match status" value="1"/>
</dbReference>
<evidence type="ECO:0000313" key="6">
    <source>
        <dbReference type="EMBL" id="OMO54131.1"/>
    </source>
</evidence>
<keyword evidence="3" id="KW-0268">Exocytosis</keyword>
<dbReference type="GO" id="GO:0000145">
    <property type="term" value="C:exocyst"/>
    <property type="evidence" value="ECO:0007669"/>
    <property type="project" value="InterPro"/>
</dbReference>
<dbReference type="InterPro" id="IPR033961">
    <property type="entry name" value="Exo84"/>
</dbReference>
<feature type="domain" description="Exocyst component Exo84 C-terminal" evidence="5">
    <location>
        <begin position="103"/>
        <end position="307"/>
    </location>
</feature>
<dbReference type="GO" id="GO:0008104">
    <property type="term" value="P:intracellular protein localization"/>
    <property type="evidence" value="ECO:0007669"/>
    <property type="project" value="TreeGrafter"/>
</dbReference>
<feature type="compositionally biased region" description="Polar residues" evidence="4">
    <location>
        <begin position="28"/>
        <end position="40"/>
    </location>
</feature>
<reference evidence="7" key="1">
    <citation type="submission" date="2013-09" db="EMBL/GenBank/DDBJ databases">
        <title>Corchorus olitorius genome sequencing.</title>
        <authorList>
            <person name="Alam M."/>
            <person name="Haque M.S."/>
            <person name="Islam M.S."/>
            <person name="Emdad E.M."/>
            <person name="Islam M.M."/>
            <person name="Ahmed B."/>
            <person name="Halim A."/>
            <person name="Hossen Q.M.M."/>
            <person name="Hossain M.Z."/>
            <person name="Ahmed R."/>
            <person name="Khan M.M."/>
            <person name="Islam R."/>
            <person name="Rashid M.M."/>
            <person name="Khan S.A."/>
            <person name="Rahman M.S."/>
            <person name="Alam M."/>
            <person name="Yahiya A.S."/>
            <person name="Khan M.S."/>
            <person name="Azam M.S."/>
            <person name="Haque T."/>
            <person name="Lashkar M.Z.H."/>
            <person name="Akhand A.I."/>
            <person name="Morshed G."/>
            <person name="Roy S."/>
            <person name="Uddin K.S."/>
            <person name="Rabeya T."/>
            <person name="Hossain A.S."/>
            <person name="Chowdhury A."/>
            <person name="Snigdha A.R."/>
            <person name="Mortoza M.S."/>
            <person name="Matin S.A."/>
            <person name="Hoque S.M.E."/>
            <person name="Islam M.K."/>
            <person name="Roy D.K."/>
            <person name="Haider R."/>
            <person name="Moosa M.M."/>
            <person name="Elias S.M."/>
            <person name="Hasan A.M."/>
            <person name="Jahan S."/>
            <person name="Shafiuddin M."/>
            <person name="Mahmood N."/>
            <person name="Shommy N.S."/>
        </authorList>
    </citation>
    <scope>NUCLEOTIDE SEQUENCE [LARGE SCALE GENOMIC DNA]</scope>
    <source>
        <strain evidence="7">cv. O-4</strain>
    </source>
</reference>
<dbReference type="STRING" id="93759.A0A1R3G7V5"/>
<organism evidence="6 7">
    <name type="scientific">Corchorus olitorius</name>
    <dbReference type="NCBI Taxonomy" id="93759"/>
    <lineage>
        <taxon>Eukaryota</taxon>
        <taxon>Viridiplantae</taxon>
        <taxon>Streptophyta</taxon>
        <taxon>Embryophyta</taxon>
        <taxon>Tracheophyta</taxon>
        <taxon>Spermatophyta</taxon>
        <taxon>Magnoliopsida</taxon>
        <taxon>eudicotyledons</taxon>
        <taxon>Gunneridae</taxon>
        <taxon>Pentapetalae</taxon>
        <taxon>rosids</taxon>
        <taxon>malvids</taxon>
        <taxon>Malvales</taxon>
        <taxon>Malvaceae</taxon>
        <taxon>Grewioideae</taxon>
        <taxon>Apeibeae</taxon>
        <taxon>Corchorus</taxon>
    </lineage>
</organism>
<dbReference type="SUPFAM" id="SSF74788">
    <property type="entry name" value="Cullin repeat-like"/>
    <property type="match status" value="1"/>
</dbReference>
<evidence type="ECO:0000256" key="1">
    <source>
        <dbReference type="ARBA" id="ARBA00007210"/>
    </source>
</evidence>
<feature type="compositionally biased region" description="Basic and acidic residues" evidence="4">
    <location>
        <begin position="699"/>
        <end position="711"/>
    </location>
</feature>
<evidence type="ECO:0000256" key="4">
    <source>
        <dbReference type="SAM" id="MobiDB-lite"/>
    </source>
</evidence>
<comment type="caution">
    <text evidence="6">The sequence shown here is derived from an EMBL/GenBank/DDBJ whole genome shotgun (WGS) entry which is preliminary data.</text>
</comment>
<dbReference type="InterPro" id="IPR016159">
    <property type="entry name" value="Cullin_repeat-like_dom_sf"/>
</dbReference>
<dbReference type="GO" id="GO:0006887">
    <property type="term" value="P:exocytosis"/>
    <property type="evidence" value="ECO:0007669"/>
    <property type="project" value="UniProtKB-KW"/>
</dbReference>
<protein>
    <recommendedName>
        <fullName evidence="5">Exocyst component Exo84 C-terminal domain-containing protein</fullName>
    </recommendedName>
</protein>
<dbReference type="GO" id="GO:0006893">
    <property type="term" value="P:Golgi to plasma membrane transport"/>
    <property type="evidence" value="ECO:0007669"/>
    <property type="project" value="TreeGrafter"/>
</dbReference>
<dbReference type="PANTHER" id="PTHR21426:SF13">
    <property type="entry name" value="OS08G0566700 PROTEIN"/>
    <property type="match status" value="1"/>
</dbReference>
<proteinExistence type="inferred from homology"/>
<dbReference type="Pfam" id="PF16528">
    <property type="entry name" value="Exo84_C"/>
    <property type="match status" value="1"/>
</dbReference>
<dbReference type="InterPro" id="IPR042560">
    <property type="entry name" value="Exo84_C_2"/>
</dbReference>
<feature type="compositionally biased region" description="Basic and acidic residues" evidence="4">
    <location>
        <begin position="13"/>
        <end position="26"/>
    </location>
</feature>
<dbReference type="PANTHER" id="PTHR21426">
    <property type="entry name" value="EXOCYST COMPLEX COMPONENT 8"/>
    <property type="match status" value="1"/>
</dbReference>
<keyword evidence="7" id="KW-1185">Reference proteome</keyword>
<accession>A0A1R3G7V5</accession>
<gene>
    <name evidence="6" type="ORF">COLO4_36582</name>
</gene>